<evidence type="ECO:0000256" key="1">
    <source>
        <dbReference type="SAM" id="MobiDB-lite"/>
    </source>
</evidence>
<dbReference type="OrthoDB" id="10068277at2759"/>
<name>A0A9Q1HLM2_HOLLE</name>
<comment type="caution">
    <text evidence="2">The sequence shown here is derived from an EMBL/GenBank/DDBJ whole genome shotgun (WGS) entry which is preliminary data.</text>
</comment>
<feature type="compositionally biased region" description="Basic residues" evidence="1">
    <location>
        <begin position="303"/>
        <end position="315"/>
    </location>
</feature>
<organism evidence="2 3">
    <name type="scientific">Holothuria leucospilota</name>
    <name type="common">Black long sea cucumber</name>
    <name type="synonym">Mertensiothuria leucospilota</name>
    <dbReference type="NCBI Taxonomy" id="206669"/>
    <lineage>
        <taxon>Eukaryota</taxon>
        <taxon>Metazoa</taxon>
        <taxon>Echinodermata</taxon>
        <taxon>Eleutherozoa</taxon>
        <taxon>Echinozoa</taxon>
        <taxon>Holothuroidea</taxon>
        <taxon>Aspidochirotacea</taxon>
        <taxon>Aspidochirotida</taxon>
        <taxon>Holothuriidae</taxon>
        <taxon>Holothuria</taxon>
    </lineage>
</organism>
<keyword evidence="3" id="KW-1185">Reference proteome</keyword>
<protein>
    <submittedName>
        <fullName evidence="2">Uncharacterized protein</fullName>
    </submittedName>
</protein>
<dbReference type="Proteomes" id="UP001152320">
    <property type="component" value="Chromosome 1"/>
</dbReference>
<reference evidence="2" key="1">
    <citation type="submission" date="2021-10" db="EMBL/GenBank/DDBJ databases">
        <title>Tropical sea cucumber genome reveals ecological adaptation and Cuvierian tubules defense mechanism.</title>
        <authorList>
            <person name="Chen T."/>
        </authorList>
    </citation>
    <scope>NUCLEOTIDE SEQUENCE</scope>
    <source>
        <strain evidence="2">Nanhai2018</strain>
        <tissue evidence="2">Muscle</tissue>
    </source>
</reference>
<proteinExistence type="predicted"/>
<evidence type="ECO:0000313" key="3">
    <source>
        <dbReference type="Proteomes" id="UP001152320"/>
    </source>
</evidence>
<gene>
    <name evidence="2" type="ORF">HOLleu_02998</name>
</gene>
<feature type="region of interest" description="Disordered" evidence="1">
    <location>
        <begin position="144"/>
        <end position="170"/>
    </location>
</feature>
<dbReference type="EMBL" id="JAIZAY010000001">
    <property type="protein sequence ID" value="KAJ8049996.1"/>
    <property type="molecule type" value="Genomic_DNA"/>
</dbReference>
<sequence>MAPPRRLKKHAHELRFLAKCSPHQRKALLRHADDSLITSLCECVSNVVKGNVPVSKAQRSKLARYKKHLRALGDKRLSRPKRRDILVQQGGFLSVLLKPIISSLDGDMKTTLEREDLSLYEKVELYNQTLQRYLDADKQRANKPIGIKITKSPSDKKEDNDDNDDAALTPKEAPAMRSDLLLANFPKSLKSKAKLLIDRISEHRQSEGNPVIDWNTKGELLYQGEVIHGTNLTDLILDVLHTRKDFNPIGWQQFIHGLAKLNFPEAYVGNLKRRQTMRQIREKGPGRDFSKLLPTPPRDERPKRKGNGKSSKRKKISWESF</sequence>
<accession>A0A9Q1HLM2</accession>
<feature type="compositionally biased region" description="Basic and acidic residues" evidence="1">
    <location>
        <begin position="279"/>
        <end position="290"/>
    </location>
</feature>
<feature type="region of interest" description="Disordered" evidence="1">
    <location>
        <begin position="278"/>
        <end position="321"/>
    </location>
</feature>
<dbReference type="AlphaFoldDB" id="A0A9Q1HLM2"/>
<evidence type="ECO:0000313" key="2">
    <source>
        <dbReference type="EMBL" id="KAJ8049996.1"/>
    </source>
</evidence>